<evidence type="ECO:0000313" key="14">
    <source>
        <dbReference type="EMBL" id="HIS78404.1"/>
    </source>
</evidence>
<evidence type="ECO:0000256" key="4">
    <source>
        <dbReference type="ARBA" id="ARBA00020268"/>
    </source>
</evidence>
<keyword evidence="8 13" id="KW-0812">Transmembrane</keyword>
<dbReference type="InterPro" id="IPR048279">
    <property type="entry name" value="MdtK-like"/>
</dbReference>
<keyword evidence="5" id="KW-0813">Transport</keyword>
<evidence type="ECO:0000256" key="12">
    <source>
        <dbReference type="ARBA" id="ARBA00031636"/>
    </source>
</evidence>
<evidence type="ECO:0000256" key="6">
    <source>
        <dbReference type="ARBA" id="ARBA00022449"/>
    </source>
</evidence>
<dbReference type="GO" id="GO:0005886">
    <property type="term" value="C:plasma membrane"/>
    <property type="evidence" value="ECO:0007669"/>
    <property type="project" value="UniProtKB-SubCell"/>
</dbReference>
<evidence type="ECO:0000256" key="8">
    <source>
        <dbReference type="ARBA" id="ARBA00022692"/>
    </source>
</evidence>
<evidence type="ECO:0000313" key="15">
    <source>
        <dbReference type="Proteomes" id="UP000824141"/>
    </source>
</evidence>
<dbReference type="PIRSF" id="PIRSF006603">
    <property type="entry name" value="DinF"/>
    <property type="match status" value="1"/>
</dbReference>
<feature type="transmembrane region" description="Helical" evidence="13">
    <location>
        <begin position="174"/>
        <end position="192"/>
    </location>
</feature>
<sequence length="474" mass="50332">MVSFSALLQEGRTPTRREEVSAVLALSWPAIVQQLMLTLVQYIDTAMVGSLGPNATASVGVVSSSVWLFNGLLGAAAIGFAVQVAQHIGAGETAQARGVVRESLLFNVLFGLFMGALAVGLSFPLPGLLGAEEAIQPDASWYFRIVGCSMPFLMAINLLSSLLRCMGDTRTPMLYNITLNILNTIFNFLLIYPSREASLFGTTLWLPGAGLGVPGAALGSAFASLLVALLFLRRFFRRGFPLQIHLRDKFRFTKSCLSAMVRIAIPQAMAHTASCGAQIAVTVIAAGLGTQAVAANSLAVTAEALCYQPGYGVSTAATTLVGQAIGAGRRDMAVRFARVSTWLGMAIMTGTGLLMFLFAEPLIGMFTPDVDVMRLGASVLRIEAFAEPLFAASIVASGAFSGAGDTKWSFAANLLSMWGVRLPIALLLIGSLGLTGMWIAMCCELSLKGLVFLWRLRSNRWLDSGTVVVGRERA</sequence>
<organism evidence="14 15">
    <name type="scientific">Candidatus Caccousia stercoris</name>
    <dbReference type="NCBI Taxonomy" id="2840723"/>
    <lineage>
        <taxon>Bacteria</taxon>
        <taxon>Bacillati</taxon>
        <taxon>Bacillota</taxon>
        <taxon>Clostridia</taxon>
        <taxon>Eubacteriales</taxon>
        <taxon>Oscillospiraceae</taxon>
        <taxon>Oscillospiraceae incertae sedis</taxon>
        <taxon>Candidatus Caccousia</taxon>
    </lineage>
</organism>
<evidence type="ECO:0000256" key="2">
    <source>
        <dbReference type="ARBA" id="ARBA00004651"/>
    </source>
</evidence>
<feature type="transmembrane region" description="Helical" evidence="13">
    <location>
        <begin position="339"/>
        <end position="359"/>
    </location>
</feature>
<evidence type="ECO:0000256" key="10">
    <source>
        <dbReference type="ARBA" id="ARBA00023065"/>
    </source>
</evidence>
<comment type="subcellular location">
    <subcellularLocation>
        <location evidence="2">Cell membrane</location>
        <topology evidence="2">Multi-pass membrane protein</topology>
    </subcellularLocation>
</comment>
<dbReference type="PANTHER" id="PTHR43298">
    <property type="entry name" value="MULTIDRUG RESISTANCE PROTEIN NORM-RELATED"/>
    <property type="match status" value="1"/>
</dbReference>
<keyword evidence="6" id="KW-0050">Antiport</keyword>
<dbReference type="InterPro" id="IPR002528">
    <property type="entry name" value="MATE_fam"/>
</dbReference>
<evidence type="ECO:0000256" key="11">
    <source>
        <dbReference type="ARBA" id="ARBA00023136"/>
    </source>
</evidence>
<dbReference type="GO" id="GO:0006811">
    <property type="term" value="P:monoatomic ion transport"/>
    <property type="evidence" value="ECO:0007669"/>
    <property type="project" value="UniProtKB-KW"/>
</dbReference>
<keyword evidence="11 13" id="KW-0472">Membrane</keyword>
<feature type="transmembrane region" description="Helical" evidence="13">
    <location>
        <begin position="141"/>
        <end position="162"/>
    </location>
</feature>
<dbReference type="Proteomes" id="UP000824141">
    <property type="component" value="Unassembled WGS sequence"/>
</dbReference>
<dbReference type="PANTHER" id="PTHR43298:SF2">
    <property type="entry name" value="FMN_FAD EXPORTER YEEO-RELATED"/>
    <property type="match status" value="1"/>
</dbReference>
<reference evidence="14" key="2">
    <citation type="journal article" date="2021" name="PeerJ">
        <title>Extensive microbial diversity within the chicken gut microbiome revealed by metagenomics and culture.</title>
        <authorList>
            <person name="Gilroy R."/>
            <person name="Ravi A."/>
            <person name="Getino M."/>
            <person name="Pursley I."/>
            <person name="Horton D.L."/>
            <person name="Alikhan N.F."/>
            <person name="Baker D."/>
            <person name="Gharbi K."/>
            <person name="Hall N."/>
            <person name="Watson M."/>
            <person name="Adriaenssens E.M."/>
            <person name="Foster-Nyarko E."/>
            <person name="Jarju S."/>
            <person name="Secka A."/>
            <person name="Antonio M."/>
            <person name="Oren A."/>
            <person name="Chaudhuri R.R."/>
            <person name="La Ragione R."/>
            <person name="Hildebrand F."/>
            <person name="Pallen M.J."/>
        </authorList>
    </citation>
    <scope>NUCLEOTIDE SEQUENCE</scope>
    <source>
        <strain evidence="14">6086</strain>
    </source>
</reference>
<evidence type="ECO:0000256" key="3">
    <source>
        <dbReference type="ARBA" id="ARBA00010199"/>
    </source>
</evidence>
<evidence type="ECO:0000256" key="13">
    <source>
        <dbReference type="SAM" id="Phobius"/>
    </source>
</evidence>
<name>A0A9D1FRE8_9FIRM</name>
<dbReference type="NCBIfam" id="TIGR00797">
    <property type="entry name" value="matE"/>
    <property type="match status" value="1"/>
</dbReference>
<protein>
    <recommendedName>
        <fullName evidence="4">Probable multidrug resistance protein NorM</fullName>
    </recommendedName>
    <alternativeName>
        <fullName evidence="12">Multidrug-efflux transporter</fullName>
    </alternativeName>
</protein>
<feature type="transmembrane region" description="Helical" evidence="13">
    <location>
        <begin position="204"/>
        <end position="232"/>
    </location>
</feature>
<dbReference type="Pfam" id="PF01554">
    <property type="entry name" value="MatE"/>
    <property type="match status" value="2"/>
</dbReference>
<evidence type="ECO:0000256" key="7">
    <source>
        <dbReference type="ARBA" id="ARBA00022475"/>
    </source>
</evidence>
<keyword evidence="7" id="KW-1003">Cell membrane</keyword>
<dbReference type="EMBL" id="DVJM01000063">
    <property type="protein sequence ID" value="HIS78404.1"/>
    <property type="molecule type" value="Genomic_DNA"/>
</dbReference>
<reference evidence="14" key="1">
    <citation type="submission" date="2020-10" db="EMBL/GenBank/DDBJ databases">
        <authorList>
            <person name="Gilroy R."/>
        </authorList>
    </citation>
    <scope>NUCLEOTIDE SEQUENCE</scope>
    <source>
        <strain evidence="14">6086</strain>
    </source>
</reference>
<dbReference type="CDD" id="cd13137">
    <property type="entry name" value="MATE_NorM_like"/>
    <property type="match status" value="1"/>
</dbReference>
<evidence type="ECO:0000256" key="9">
    <source>
        <dbReference type="ARBA" id="ARBA00022989"/>
    </source>
</evidence>
<feature type="transmembrane region" description="Helical" evidence="13">
    <location>
        <begin position="103"/>
        <end position="121"/>
    </location>
</feature>
<evidence type="ECO:0000256" key="1">
    <source>
        <dbReference type="ARBA" id="ARBA00003408"/>
    </source>
</evidence>
<dbReference type="InterPro" id="IPR050222">
    <property type="entry name" value="MATE_MdtK"/>
</dbReference>
<gene>
    <name evidence="14" type="ORF">IAD03_03435</name>
</gene>
<comment type="caution">
    <text evidence="14">The sequence shown here is derived from an EMBL/GenBank/DDBJ whole genome shotgun (WGS) entry which is preliminary data.</text>
</comment>
<keyword evidence="9 13" id="KW-1133">Transmembrane helix</keyword>
<comment type="function">
    <text evidence="1">Multidrug efflux pump.</text>
</comment>
<feature type="transmembrane region" description="Helical" evidence="13">
    <location>
        <begin position="20"/>
        <end position="43"/>
    </location>
</feature>
<dbReference type="GO" id="GO:0042910">
    <property type="term" value="F:xenobiotic transmembrane transporter activity"/>
    <property type="evidence" value="ECO:0007669"/>
    <property type="project" value="InterPro"/>
</dbReference>
<keyword evidence="10" id="KW-0406">Ion transport</keyword>
<dbReference type="GO" id="GO:0015297">
    <property type="term" value="F:antiporter activity"/>
    <property type="evidence" value="ECO:0007669"/>
    <property type="project" value="UniProtKB-KW"/>
</dbReference>
<proteinExistence type="inferred from homology"/>
<dbReference type="AlphaFoldDB" id="A0A9D1FRE8"/>
<evidence type="ECO:0000256" key="5">
    <source>
        <dbReference type="ARBA" id="ARBA00022448"/>
    </source>
</evidence>
<feature type="transmembrane region" description="Helical" evidence="13">
    <location>
        <begin position="424"/>
        <end position="447"/>
    </location>
</feature>
<comment type="similarity">
    <text evidence="3">Belongs to the multi antimicrobial extrusion (MATE) (TC 2.A.66.1) family.</text>
</comment>
<accession>A0A9D1FRE8</accession>
<feature type="transmembrane region" description="Helical" evidence="13">
    <location>
        <begin position="55"/>
        <end position="82"/>
    </location>
</feature>